<feature type="region of interest" description="Disordered" evidence="2">
    <location>
        <begin position="211"/>
        <end position="263"/>
    </location>
</feature>
<dbReference type="Proteomes" id="UP001557465">
    <property type="component" value="Unassembled WGS sequence"/>
</dbReference>
<evidence type="ECO:0000256" key="2">
    <source>
        <dbReference type="SAM" id="MobiDB-lite"/>
    </source>
</evidence>
<keyword evidence="4" id="KW-1185">Reference proteome</keyword>
<name>A0ABV3TQX8_9RHOB</name>
<evidence type="ECO:0008006" key="5">
    <source>
        <dbReference type="Google" id="ProtNLM"/>
    </source>
</evidence>
<evidence type="ECO:0000256" key="1">
    <source>
        <dbReference type="SAM" id="Coils"/>
    </source>
</evidence>
<protein>
    <recommendedName>
        <fullName evidence="5">Glycerol-3-phosphate dehydrogenase</fullName>
    </recommendedName>
</protein>
<feature type="coiled-coil region" evidence="1">
    <location>
        <begin position="138"/>
        <end position="165"/>
    </location>
</feature>
<sequence length="388" mass="41464">MAETGTRPEIEDVLSSIRRLVSQDTRPSVTVKALTSAPDTLVLTPAQLVTQDAPDEVSETPGANTYNTQVNSPEKMHGSPVGEVAPGSVSGLQSDLAATGRRTAPMSAPQDWEPDFDDSAAQDWPHAETLVAQLPSDGAGLGDELTRLEDTIARLEAEVSLSETEFESETGDPFVADGMAPLADLPESFDEAALISEAPDAALFDAPVDEVADSEAGAPSVPEPATTEDVTPADNAVDPSEMDPDLQHGDWAESAQDDPHWPDLSDVARIEDAQLVETGAAPRRLHLGDAAEVHFDGPQRASSYETMREDIAIEDEFPELADLDQDGAGDDSDLIDAALPIDEEALHALVSDLIRKELQGAMGARITRNVRKLVRREIQRALIGRDLE</sequence>
<evidence type="ECO:0000313" key="3">
    <source>
        <dbReference type="EMBL" id="MEX1663597.1"/>
    </source>
</evidence>
<comment type="caution">
    <text evidence="3">The sequence shown here is derived from an EMBL/GenBank/DDBJ whole genome shotgun (WGS) entry which is preliminary data.</text>
</comment>
<gene>
    <name evidence="3" type="ORF">AB4874_18565</name>
</gene>
<proteinExistence type="predicted"/>
<keyword evidence="1" id="KW-0175">Coiled coil</keyword>
<reference evidence="3 4" key="1">
    <citation type="journal article" date="2011" name="Int. J. Syst. Evol. Microbiol.">
        <title>Zhongshania antarctica gen. nov., sp. nov. and Zhongshania guokunii sp. nov., gammaproteobacteria respectively isolated from coastal attached (fast) ice and surface seawater of the Antarctic.</title>
        <authorList>
            <person name="Li H.J."/>
            <person name="Zhang X.Y."/>
            <person name="Chen C.X."/>
            <person name="Zhang Y.J."/>
            <person name="Gao Z.M."/>
            <person name="Yu Y."/>
            <person name="Chen X.L."/>
            <person name="Chen B."/>
            <person name="Zhang Y.Z."/>
        </authorList>
    </citation>
    <scope>NUCLEOTIDE SEQUENCE [LARGE SCALE GENOMIC DNA]</scope>
    <source>
        <strain evidence="3 4">15-R06ZXC-3</strain>
    </source>
</reference>
<organism evidence="3 4">
    <name type="scientific">Thioclava arctica</name>
    <dbReference type="NCBI Taxonomy" id="3238301"/>
    <lineage>
        <taxon>Bacteria</taxon>
        <taxon>Pseudomonadati</taxon>
        <taxon>Pseudomonadota</taxon>
        <taxon>Alphaproteobacteria</taxon>
        <taxon>Rhodobacterales</taxon>
        <taxon>Paracoccaceae</taxon>
        <taxon>Thioclava</taxon>
    </lineage>
</organism>
<evidence type="ECO:0000313" key="4">
    <source>
        <dbReference type="Proteomes" id="UP001557465"/>
    </source>
</evidence>
<feature type="compositionally biased region" description="Polar residues" evidence="2">
    <location>
        <begin position="61"/>
        <end position="72"/>
    </location>
</feature>
<dbReference type="EMBL" id="JBFRYC010000020">
    <property type="protein sequence ID" value="MEX1663597.1"/>
    <property type="molecule type" value="Genomic_DNA"/>
</dbReference>
<feature type="compositionally biased region" description="Basic and acidic residues" evidence="2">
    <location>
        <begin position="245"/>
        <end position="263"/>
    </location>
</feature>
<dbReference type="RefSeq" id="WP_368393102.1">
    <property type="nucleotide sequence ID" value="NZ_JBFRYC010000020.1"/>
</dbReference>
<feature type="region of interest" description="Disordered" evidence="2">
    <location>
        <begin position="52"/>
        <end position="91"/>
    </location>
</feature>
<accession>A0ABV3TQX8</accession>